<dbReference type="AlphaFoldDB" id="A0A0F9BJ87"/>
<dbReference type="EMBL" id="LAZR01037545">
    <property type="protein sequence ID" value="KKL21925.1"/>
    <property type="molecule type" value="Genomic_DNA"/>
</dbReference>
<protein>
    <submittedName>
        <fullName evidence="1">Uncharacterized protein</fullName>
    </submittedName>
</protein>
<name>A0A0F9BJ87_9ZZZZ</name>
<sequence>MIKSIVHDRVPNTSTGMMLGRAVVVGRGITCEDGEGRIVKVITEEKDTHDRPIIIITCTDGYQIVIPDKNIYKEYEFK</sequence>
<organism evidence="1">
    <name type="scientific">marine sediment metagenome</name>
    <dbReference type="NCBI Taxonomy" id="412755"/>
    <lineage>
        <taxon>unclassified sequences</taxon>
        <taxon>metagenomes</taxon>
        <taxon>ecological metagenomes</taxon>
    </lineage>
</organism>
<evidence type="ECO:0000313" key="1">
    <source>
        <dbReference type="EMBL" id="KKL21925.1"/>
    </source>
</evidence>
<accession>A0A0F9BJ87</accession>
<proteinExistence type="predicted"/>
<reference evidence="1" key="1">
    <citation type="journal article" date="2015" name="Nature">
        <title>Complex archaea that bridge the gap between prokaryotes and eukaryotes.</title>
        <authorList>
            <person name="Spang A."/>
            <person name="Saw J.H."/>
            <person name="Jorgensen S.L."/>
            <person name="Zaremba-Niedzwiedzka K."/>
            <person name="Martijn J."/>
            <person name="Lind A.E."/>
            <person name="van Eijk R."/>
            <person name="Schleper C."/>
            <person name="Guy L."/>
            <person name="Ettema T.J."/>
        </authorList>
    </citation>
    <scope>NUCLEOTIDE SEQUENCE</scope>
</reference>
<comment type="caution">
    <text evidence="1">The sequence shown here is derived from an EMBL/GenBank/DDBJ whole genome shotgun (WGS) entry which is preliminary data.</text>
</comment>
<gene>
    <name evidence="1" type="ORF">LCGC14_2440570</name>
</gene>